<evidence type="ECO:0008006" key="3">
    <source>
        <dbReference type="Google" id="ProtNLM"/>
    </source>
</evidence>
<comment type="caution">
    <text evidence="1">The sequence shown here is derived from an EMBL/GenBank/DDBJ whole genome shotgun (WGS) entry which is preliminary data.</text>
</comment>
<dbReference type="Proteomes" id="UP000242972">
    <property type="component" value="Unassembled WGS sequence"/>
</dbReference>
<sequence>MPVEAFLESVPDKVSVVVHPQSLILPPWVQSTIDAHWAEATNQHPGWFRGVVFTITGMMKNSSELRFELRATDYAHYWATISGRVSGSYACRVLYGAGIVCTTDKFLVFGQMGEHTAYPGRLQGIGGGLDSTDVIGDRIVMVRSLLRELKEEIGVDTANVVPFALKTGGPWNFVVLVYVVNVPMTLANLTARYWDYEAWLRCQGQTPEFAKMVAVPANPQAVSRFLADESRPMVDYLPPSLIRLVAESCG</sequence>
<protein>
    <recommendedName>
        <fullName evidence="3">Nudix hydrolase domain-containing protein</fullName>
    </recommendedName>
</protein>
<dbReference type="SUPFAM" id="SSF55811">
    <property type="entry name" value="Nudix"/>
    <property type="match status" value="1"/>
</dbReference>
<organism evidence="1 2">
    <name type="scientific">Sulfobacillus benefaciens</name>
    <dbReference type="NCBI Taxonomy" id="453960"/>
    <lineage>
        <taxon>Bacteria</taxon>
        <taxon>Bacillati</taxon>
        <taxon>Bacillota</taxon>
        <taxon>Clostridia</taxon>
        <taxon>Eubacteriales</taxon>
        <taxon>Clostridiales Family XVII. Incertae Sedis</taxon>
        <taxon>Sulfobacillus</taxon>
    </lineage>
</organism>
<proteinExistence type="predicted"/>
<name>A0A2T2XI85_9FIRM</name>
<reference evidence="1 2" key="1">
    <citation type="journal article" date="2014" name="BMC Genomics">
        <title>Comparison of environmental and isolate Sulfobacillus genomes reveals diverse carbon, sulfur, nitrogen, and hydrogen metabolisms.</title>
        <authorList>
            <person name="Justice N.B."/>
            <person name="Norman A."/>
            <person name="Brown C.T."/>
            <person name="Singh A."/>
            <person name="Thomas B.C."/>
            <person name="Banfield J.F."/>
        </authorList>
    </citation>
    <scope>NUCLEOTIDE SEQUENCE [LARGE SCALE GENOMIC DNA]</scope>
    <source>
        <strain evidence="1">AMDSBA4</strain>
    </source>
</reference>
<accession>A0A2T2XI85</accession>
<dbReference type="Gene3D" id="3.90.79.10">
    <property type="entry name" value="Nucleoside Triphosphate Pyrophosphohydrolase"/>
    <property type="match status" value="1"/>
</dbReference>
<evidence type="ECO:0000313" key="1">
    <source>
        <dbReference type="EMBL" id="PSR34177.1"/>
    </source>
</evidence>
<dbReference type="InterPro" id="IPR015797">
    <property type="entry name" value="NUDIX_hydrolase-like_dom_sf"/>
</dbReference>
<evidence type="ECO:0000313" key="2">
    <source>
        <dbReference type="Proteomes" id="UP000242972"/>
    </source>
</evidence>
<gene>
    <name evidence="1" type="ORF">C7B46_06405</name>
</gene>
<dbReference type="EMBL" id="PXYW01000011">
    <property type="protein sequence ID" value="PSR34177.1"/>
    <property type="molecule type" value="Genomic_DNA"/>
</dbReference>
<dbReference type="AlphaFoldDB" id="A0A2T2XI85"/>